<accession>A0A8K0KVU0</accession>
<dbReference type="Proteomes" id="UP000809789">
    <property type="component" value="Unassembled WGS sequence"/>
</dbReference>
<evidence type="ECO:0000313" key="3">
    <source>
        <dbReference type="Proteomes" id="UP000809789"/>
    </source>
</evidence>
<gene>
    <name evidence="2" type="ORF">KVT40_009396</name>
</gene>
<comment type="caution">
    <text evidence="2">The sequence shown here is derived from an EMBL/GenBank/DDBJ whole genome shotgun (WGS) entry which is preliminary data.</text>
</comment>
<name>A0A8K0KVU0_9PEZI</name>
<dbReference type="OrthoDB" id="10294372at2759"/>
<feature type="region of interest" description="Disordered" evidence="1">
    <location>
        <begin position="49"/>
        <end position="69"/>
    </location>
</feature>
<reference evidence="2" key="1">
    <citation type="submission" date="2021-07" db="EMBL/GenBank/DDBJ databases">
        <title>Elsinoe batatas strain:CRI-CJ2 Genome sequencing and assembly.</title>
        <authorList>
            <person name="Huang L."/>
        </authorList>
    </citation>
    <scope>NUCLEOTIDE SEQUENCE</scope>
    <source>
        <strain evidence="2">CRI-CJ2</strain>
    </source>
</reference>
<protein>
    <submittedName>
        <fullName evidence="2">Uncharacterized protein</fullName>
    </submittedName>
</protein>
<evidence type="ECO:0000256" key="1">
    <source>
        <dbReference type="SAM" id="MobiDB-lite"/>
    </source>
</evidence>
<dbReference type="EMBL" id="JAESVG020000012">
    <property type="protein sequence ID" value="KAG8622885.1"/>
    <property type="molecule type" value="Genomic_DNA"/>
</dbReference>
<proteinExistence type="predicted"/>
<evidence type="ECO:0000313" key="2">
    <source>
        <dbReference type="EMBL" id="KAG8622885.1"/>
    </source>
</evidence>
<keyword evidence="3" id="KW-1185">Reference proteome</keyword>
<sequence>MNSRQTTISIPCMSCPIQLPHFLPPIPPIMQTDYANASTQTPAECTTTRNLPVRPVNDMGPQNTRPSAISGHWETFKDVSTKSDPGEASHFHGGLKRHFSIWRRICSERTDYGYSYCRNANQPQYYLTCTGRTSDGSIHGPADQGVLEVLQLYGKGKAKANCECRLADLLPLVLKKERRVLRGGSTAVSAPVKMLEDEGVVHFSREPQGWCDVHFKSNGKARFWSGWHLFEYAQAMQRHEKRCACRCFGFVVEAGLPERVDTKGSATEA</sequence>
<organism evidence="2 3">
    <name type="scientific">Elsinoe batatas</name>
    <dbReference type="NCBI Taxonomy" id="2601811"/>
    <lineage>
        <taxon>Eukaryota</taxon>
        <taxon>Fungi</taxon>
        <taxon>Dikarya</taxon>
        <taxon>Ascomycota</taxon>
        <taxon>Pezizomycotina</taxon>
        <taxon>Dothideomycetes</taxon>
        <taxon>Dothideomycetidae</taxon>
        <taxon>Myriangiales</taxon>
        <taxon>Elsinoaceae</taxon>
        <taxon>Elsinoe</taxon>
    </lineage>
</organism>
<dbReference type="AlphaFoldDB" id="A0A8K0KVU0"/>